<evidence type="ECO:0000256" key="8">
    <source>
        <dbReference type="ARBA" id="ARBA00022840"/>
    </source>
</evidence>
<evidence type="ECO:0000256" key="1">
    <source>
        <dbReference type="ARBA" id="ARBA00004496"/>
    </source>
</evidence>
<name>A0ABY4CSH3_9BACL</name>
<keyword evidence="9" id="KW-0460">Magnesium</keyword>
<reference evidence="11" key="1">
    <citation type="submission" date="2021-12" db="EMBL/GenBank/DDBJ databases">
        <title>Alicyclobacillaceae gen. nov., sp. nov., isolated from chalcocite enrichment system.</title>
        <authorList>
            <person name="Jiang Z."/>
        </authorList>
    </citation>
    <scope>NUCLEOTIDE SEQUENCE</scope>
    <source>
        <strain evidence="11">MYW30-H2</strain>
    </source>
</reference>
<gene>
    <name evidence="11" type="primary">tsaE</name>
    <name evidence="11" type="ORF">LSG31_08495</name>
</gene>
<evidence type="ECO:0000256" key="10">
    <source>
        <dbReference type="ARBA" id="ARBA00032441"/>
    </source>
</evidence>
<accession>A0ABY4CSH3</accession>
<evidence type="ECO:0000313" key="11">
    <source>
        <dbReference type="EMBL" id="UOF92196.1"/>
    </source>
</evidence>
<dbReference type="Gene3D" id="3.40.50.300">
    <property type="entry name" value="P-loop containing nucleotide triphosphate hydrolases"/>
    <property type="match status" value="1"/>
</dbReference>
<evidence type="ECO:0000256" key="4">
    <source>
        <dbReference type="ARBA" id="ARBA00022490"/>
    </source>
</evidence>
<keyword evidence="8" id="KW-0067">ATP-binding</keyword>
<evidence type="ECO:0000256" key="6">
    <source>
        <dbReference type="ARBA" id="ARBA00022723"/>
    </source>
</evidence>
<dbReference type="InterPro" id="IPR003442">
    <property type="entry name" value="T6A_TsaE"/>
</dbReference>
<proteinExistence type="inferred from homology"/>
<dbReference type="NCBIfam" id="TIGR00150">
    <property type="entry name" value="T6A_YjeE"/>
    <property type="match status" value="1"/>
</dbReference>
<dbReference type="PANTHER" id="PTHR33540">
    <property type="entry name" value="TRNA THREONYLCARBAMOYLADENOSINE BIOSYNTHESIS PROTEIN TSAE"/>
    <property type="match status" value="1"/>
</dbReference>
<dbReference type="Proteomes" id="UP000830167">
    <property type="component" value="Chromosome"/>
</dbReference>
<evidence type="ECO:0000256" key="2">
    <source>
        <dbReference type="ARBA" id="ARBA00007599"/>
    </source>
</evidence>
<keyword evidence="6" id="KW-0479">Metal-binding</keyword>
<evidence type="ECO:0000256" key="5">
    <source>
        <dbReference type="ARBA" id="ARBA00022694"/>
    </source>
</evidence>
<organism evidence="11 12">
    <name type="scientific">Fodinisporobacter ferrooxydans</name>
    <dbReference type="NCBI Taxonomy" id="2901836"/>
    <lineage>
        <taxon>Bacteria</taxon>
        <taxon>Bacillati</taxon>
        <taxon>Bacillota</taxon>
        <taxon>Bacilli</taxon>
        <taxon>Bacillales</taxon>
        <taxon>Alicyclobacillaceae</taxon>
        <taxon>Fodinisporobacter</taxon>
    </lineage>
</organism>
<keyword evidence="12" id="KW-1185">Reference proteome</keyword>
<dbReference type="RefSeq" id="WP_347438882.1">
    <property type="nucleotide sequence ID" value="NZ_CP089291.1"/>
</dbReference>
<dbReference type="Pfam" id="PF02367">
    <property type="entry name" value="TsaE"/>
    <property type="match status" value="1"/>
</dbReference>
<keyword evidence="7" id="KW-0547">Nucleotide-binding</keyword>
<evidence type="ECO:0000313" key="12">
    <source>
        <dbReference type="Proteomes" id="UP000830167"/>
    </source>
</evidence>
<evidence type="ECO:0000256" key="7">
    <source>
        <dbReference type="ARBA" id="ARBA00022741"/>
    </source>
</evidence>
<evidence type="ECO:0000256" key="9">
    <source>
        <dbReference type="ARBA" id="ARBA00022842"/>
    </source>
</evidence>
<dbReference type="SUPFAM" id="SSF52540">
    <property type="entry name" value="P-loop containing nucleoside triphosphate hydrolases"/>
    <property type="match status" value="1"/>
</dbReference>
<dbReference type="EMBL" id="CP089291">
    <property type="protein sequence ID" value="UOF92196.1"/>
    <property type="molecule type" value="Genomic_DNA"/>
</dbReference>
<protein>
    <recommendedName>
        <fullName evidence="3">tRNA threonylcarbamoyladenosine biosynthesis protein TsaE</fullName>
    </recommendedName>
    <alternativeName>
        <fullName evidence="10">t(6)A37 threonylcarbamoyladenosine biosynthesis protein TsaE</fullName>
    </alternativeName>
</protein>
<keyword evidence="4" id="KW-0963">Cytoplasm</keyword>
<keyword evidence="5" id="KW-0819">tRNA processing</keyword>
<sequence length="158" mass="17595">MVVVISAESPRETQAIGKEFVARLSAGDVICLDGDLGAGKTTFTQGIAMGLGIHEIVNSPTFTLIQEYVGTLPLYHMDLYRLGDQAIEEELGLEDYMYGKGITVIEWSNWIERLLPEERWVVAIEITGVQSRSICITGVGERPQRLIKEWEQNGLSRP</sequence>
<evidence type="ECO:0000256" key="3">
    <source>
        <dbReference type="ARBA" id="ARBA00019010"/>
    </source>
</evidence>
<comment type="subcellular location">
    <subcellularLocation>
        <location evidence="1">Cytoplasm</location>
    </subcellularLocation>
</comment>
<dbReference type="PANTHER" id="PTHR33540:SF2">
    <property type="entry name" value="TRNA THREONYLCARBAMOYLADENOSINE BIOSYNTHESIS PROTEIN TSAE"/>
    <property type="match status" value="1"/>
</dbReference>
<comment type="similarity">
    <text evidence="2">Belongs to the TsaE family.</text>
</comment>
<dbReference type="InterPro" id="IPR027417">
    <property type="entry name" value="P-loop_NTPase"/>
</dbReference>